<protein>
    <submittedName>
        <fullName evidence="3">Flagellar motor switch protein FliM</fullName>
    </submittedName>
</protein>
<sequence>MSAQKAMRLALSKGFDKTISLPAKITAVRQDVLKLEPLLDRLNDSSLLVLLDGPEGAAGAIMLDRPLLSAIVEMQTLGYVPSSSSDRTPTRTDAAIAEPVINDLLKRFAELLLENADEIWPSGYRFGAKVADTRALGLSISEVEYITLDAEVDVFLGTRQGNLILALPKTPLHAEEVPAKRNPEWVRKVSKSVGGAETQLHAVVHRYSLPLSQLARLKPGDVLPIPLESLEDVTLYAGVKPVVSHVRLGQMNGMRALRLGHVPGAKPVATVEPAPSNGELANLSSNAVETASLAAAPMALPDVSVEPEAAAIELDDLPGLEEAEPAAEEDAVADFDFELPEPEPFSLDDLPDPGGAPAGGGDDGIGMPMAVVPINFDDL</sequence>
<proteinExistence type="predicted"/>
<keyword evidence="4" id="KW-1185">Reference proteome</keyword>
<feature type="domain" description="Flagellar motor switch protein FliN-like C-terminal" evidence="2">
    <location>
        <begin position="193"/>
        <end position="259"/>
    </location>
</feature>
<dbReference type="AlphaFoldDB" id="A0A1I0X8R0"/>
<dbReference type="InterPro" id="IPR036429">
    <property type="entry name" value="SpoA-like_sf"/>
</dbReference>
<evidence type="ECO:0000256" key="1">
    <source>
        <dbReference type="SAM" id="MobiDB-lite"/>
    </source>
</evidence>
<evidence type="ECO:0000259" key="2">
    <source>
        <dbReference type="Pfam" id="PF01052"/>
    </source>
</evidence>
<gene>
    <name evidence="3" type="ORF">SAMN05421688_2003</name>
</gene>
<accession>A0A1I0X8R0</accession>
<dbReference type="Gene3D" id="2.30.330.10">
    <property type="entry name" value="SpoA-like"/>
    <property type="match status" value="1"/>
</dbReference>
<dbReference type="InterPro" id="IPR001543">
    <property type="entry name" value="FliN-like_C"/>
</dbReference>
<feature type="region of interest" description="Disordered" evidence="1">
    <location>
        <begin position="339"/>
        <end position="366"/>
    </location>
</feature>
<evidence type="ECO:0000313" key="3">
    <source>
        <dbReference type="EMBL" id="SFA97422.1"/>
    </source>
</evidence>
<dbReference type="STRING" id="871651.SAMN05421688_2003"/>
<keyword evidence="3" id="KW-0969">Cilium</keyword>
<reference evidence="3 4" key="1">
    <citation type="submission" date="2016-10" db="EMBL/GenBank/DDBJ databases">
        <authorList>
            <person name="de Groot N.N."/>
        </authorList>
    </citation>
    <scope>NUCLEOTIDE SEQUENCE [LARGE SCALE GENOMIC DNA]</scope>
    <source>
        <strain evidence="3 4">DSM 29316</strain>
    </source>
</reference>
<name>A0A1I0X8R0_9RHOB</name>
<keyword evidence="3" id="KW-0966">Cell projection</keyword>
<keyword evidence="3" id="KW-0282">Flagellum</keyword>
<dbReference type="SUPFAM" id="SSF101801">
    <property type="entry name" value="Surface presentation of antigens (SPOA)"/>
    <property type="match status" value="1"/>
</dbReference>
<evidence type="ECO:0000313" key="4">
    <source>
        <dbReference type="Proteomes" id="UP000198796"/>
    </source>
</evidence>
<dbReference type="Proteomes" id="UP000198796">
    <property type="component" value="Unassembled WGS sequence"/>
</dbReference>
<organism evidence="3 4">
    <name type="scientific">Poseidonocella pacifica</name>
    <dbReference type="NCBI Taxonomy" id="871651"/>
    <lineage>
        <taxon>Bacteria</taxon>
        <taxon>Pseudomonadati</taxon>
        <taxon>Pseudomonadota</taxon>
        <taxon>Alphaproteobacteria</taxon>
        <taxon>Rhodobacterales</taxon>
        <taxon>Roseobacteraceae</taxon>
        <taxon>Poseidonocella</taxon>
    </lineage>
</organism>
<dbReference type="Pfam" id="PF01052">
    <property type="entry name" value="FliMN_C"/>
    <property type="match status" value="1"/>
</dbReference>
<dbReference type="EMBL" id="FOJU01000003">
    <property type="protein sequence ID" value="SFA97422.1"/>
    <property type="molecule type" value="Genomic_DNA"/>
</dbReference>